<organism evidence="1 2">
    <name type="scientific">Pseudoalteromonas arctica</name>
    <dbReference type="NCBI Taxonomy" id="394751"/>
    <lineage>
        <taxon>Bacteria</taxon>
        <taxon>Pseudomonadati</taxon>
        <taxon>Pseudomonadota</taxon>
        <taxon>Gammaproteobacteria</taxon>
        <taxon>Alteromonadales</taxon>
        <taxon>Pseudoalteromonadaceae</taxon>
        <taxon>Pseudoalteromonas</taxon>
    </lineage>
</organism>
<reference evidence="1" key="1">
    <citation type="submission" date="2020-04" db="EMBL/GenBank/DDBJ databases">
        <title>Genome Sequencing for Pseudoaltermonas arctica.</title>
        <authorList>
            <person name="Elkins N.S."/>
        </authorList>
    </citation>
    <scope>NUCLEOTIDE SEQUENCE [LARGE SCALE GENOMIC DNA]</scope>
    <source>
        <strain evidence="1">NEC-BIFX-2020_0012</strain>
    </source>
</reference>
<dbReference type="PROSITE" id="PS51257">
    <property type="entry name" value="PROKAR_LIPOPROTEIN"/>
    <property type="match status" value="1"/>
</dbReference>
<dbReference type="Proteomes" id="UP000570493">
    <property type="component" value="Unassembled WGS sequence"/>
</dbReference>
<sequence length="176" mass="19261">MSFLKKIIILSLLMLLGCQTLNTIPIEVNISQEVTFSGKGAGAGIALMSAMGPSGLAIGLAIDVGIGKKIQSTINYQNLESRFASLIIQHNTLQLQNKKIQLLKINKLKFQSVSGEKDPTVVIIDGSITFINGEIHVFENTKIENNISRPLENLKTKNHVTDELIISTLNDYLSKI</sequence>
<dbReference type="EMBL" id="JABBMT010000023">
    <property type="protein sequence ID" value="NMM41857.1"/>
    <property type="molecule type" value="Genomic_DNA"/>
</dbReference>
<name>A0A7Y0HDF2_9GAMM</name>
<keyword evidence="2" id="KW-1185">Reference proteome</keyword>
<proteinExistence type="predicted"/>
<gene>
    <name evidence="1" type="ORF">HHO47_13790</name>
</gene>
<protein>
    <recommendedName>
        <fullName evidence="3">Lipoprotein</fullName>
    </recommendedName>
</protein>
<dbReference type="RefSeq" id="WP_169020814.1">
    <property type="nucleotide sequence ID" value="NZ_JABBMT010000023.1"/>
</dbReference>
<dbReference type="AlphaFoldDB" id="A0A7Y0HDF2"/>
<evidence type="ECO:0008006" key="3">
    <source>
        <dbReference type="Google" id="ProtNLM"/>
    </source>
</evidence>
<evidence type="ECO:0000313" key="1">
    <source>
        <dbReference type="EMBL" id="NMM41857.1"/>
    </source>
</evidence>
<evidence type="ECO:0000313" key="2">
    <source>
        <dbReference type="Proteomes" id="UP000570493"/>
    </source>
</evidence>
<accession>A0A7Y0HDF2</accession>
<comment type="caution">
    <text evidence="1">The sequence shown here is derived from an EMBL/GenBank/DDBJ whole genome shotgun (WGS) entry which is preliminary data.</text>
</comment>